<sequence>MNLKILFILIGFFLMGKGPNEQKPSYLKKDKETKNVSIYDFNWIVGYWEGTGLGGQCEELWLPPVDNSMIGTFRFFMDGVLIFTEYMHILEDDGKIFLKLKHFNRDLSPWEEKDIWTTFPFIKMEEHTAYFEGLTIQRDGDEMILYLSISSNGERRIEEFKYRKSEF</sequence>
<dbReference type="Proteomes" id="UP001597414">
    <property type="component" value="Unassembled WGS sequence"/>
</dbReference>
<comment type="caution">
    <text evidence="2">The sequence shown here is derived from an EMBL/GenBank/DDBJ whole genome shotgun (WGS) entry which is preliminary data.</text>
</comment>
<protein>
    <submittedName>
        <fullName evidence="2">DUF6265 family protein</fullName>
    </submittedName>
</protein>
<dbReference type="InterPro" id="IPR046232">
    <property type="entry name" value="DUF6265"/>
</dbReference>
<evidence type="ECO:0000313" key="3">
    <source>
        <dbReference type="Proteomes" id="UP001597414"/>
    </source>
</evidence>
<organism evidence="2 3">
    <name type="scientific">Shivajiella indica</name>
    <dbReference type="NCBI Taxonomy" id="872115"/>
    <lineage>
        <taxon>Bacteria</taxon>
        <taxon>Pseudomonadati</taxon>
        <taxon>Bacteroidota</taxon>
        <taxon>Cytophagia</taxon>
        <taxon>Cytophagales</taxon>
        <taxon>Cyclobacteriaceae</taxon>
        <taxon>Shivajiella</taxon>
    </lineage>
</organism>
<evidence type="ECO:0000313" key="2">
    <source>
        <dbReference type="EMBL" id="MFD2203480.1"/>
    </source>
</evidence>
<proteinExistence type="predicted"/>
<name>A0ABW5BFY6_9BACT</name>
<keyword evidence="3" id="KW-1185">Reference proteome</keyword>
<accession>A0ABW5BFY6</accession>
<gene>
    <name evidence="2" type="ORF">ACFSKV_18005</name>
</gene>
<dbReference type="EMBL" id="JBHUIV010000025">
    <property type="protein sequence ID" value="MFD2203480.1"/>
    <property type="molecule type" value="Genomic_DNA"/>
</dbReference>
<dbReference type="RefSeq" id="WP_380805964.1">
    <property type="nucleotide sequence ID" value="NZ_JBHUIV010000025.1"/>
</dbReference>
<dbReference type="Pfam" id="PF19780">
    <property type="entry name" value="DUF6265"/>
    <property type="match status" value="1"/>
</dbReference>
<reference evidence="3" key="1">
    <citation type="journal article" date="2019" name="Int. J. Syst. Evol. Microbiol.">
        <title>The Global Catalogue of Microorganisms (GCM) 10K type strain sequencing project: providing services to taxonomists for standard genome sequencing and annotation.</title>
        <authorList>
            <consortium name="The Broad Institute Genomics Platform"/>
            <consortium name="The Broad Institute Genome Sequencing Center for Infectious Disease"/>
            <person name="Wu L."/>
            <person name="Ma J."/>
        </authorList>
    </citation>
    <scope>NUCLEOTIDE SEQUENCE [LARGE SCALE GENOMIC DNA]</scope>
    <source>
        <strain evidence="3">KCTC 19812</strain>
    </source>
</reference>
<evidence type="ECO:0000259" key="1">
    <source>
        <dbReference type="Pfam" id="PF19780"/>
    </source>
</evidence>
<feature type="domain" description="DUF6265" evidence="1">
    <location>
        <begin position="42"/>
        <end position="147"/>
    </location>
</feature>